<evidence type="ECO:0000313" key="1">
    <source>
        <dbReference type="EMBL" id="ACK93456.1"/>
    </source>
</evidence>
<gene>
    <name evidence="1" type="ordered locus">BCG9842_B2377</name>
</gene>
<dbReference type="EMBL" id="CP001186">
    <property type="protein sequence ID" value="ACK93456.1"/>
    <property type="molecule type" value="Genomic_DNA"/>
</dbReference>
<dbReference type="AlphaFoldDB" id="B7IKJ5"/>
<dbReference type="HOGENOM" id="CLU_1150034_0_0_9"/>
<accession>B7IKJ5</accession>
<dbReference type="RefSeq" id="WP_000172502.1">
    <property type="nucleotide sequence ID" value="NC_011772.1"/>
</dbReference>
<name>B7IKJ5_BACC2</name>
<reference evidence="1 2" key="1">
    <citation type="submission" date="2008-10" db="EMBL/GenBank/DDBJ databases">
        <title>Genome sequence of Bacillus cereus G9842.</title>
        <authorList>
            <person name="Dodson R.J."/>
            <person name="Durkin A.S."/>
            <person name="Rosovitz M.J."/>
            <person name="Rasko D.A."/>
            <person name="Hoffmaster A."/>
            <person name="Ravel J."/>
            <person name="Sutton G."/>
        </authorList>
    </citation>
    <scope>NUCLEOTIDE SEQUENCE [LARGE SCALE GENOMIC DNA]</scope>
    <source>
        <strain evidence="1 2">G9842</strain>
    </source>
</reference>
<evidence type="ECO:0000313" key="2">
    <source>
        <dbReference type="Proteomes" id="UP000006744"/>
    </source>
</evidence>
<dbReference type="InterPro" id="IPR029055">
    <property type="entry name" value="Ntn_hydrolases_N"/>
</dbReference>
<sequence length="241" mass="27038">MTLIAGIVLPNGILIASDTRHSIEKTDEIDNDYIRKITIVTPNCILGTSGSESSFYTAKILRNCLYNNAHALDNISLRSYILNFYNDVNDFHSKTHINNHPIGSALLANYDDESNSFTLFSVKNYIGLTEPFTHSKVGAIELIGANEKIQDKAKIQIQTVLQSLTEDQLNATNAYENIARQCQTIFQQIAKEHVGISDKLYVVYLTTLHKKPAVACFLLEENGTLHNIDREQDGEIISYTR</sequence>
<dbReference type="SUPFAM" id="SSF56235">
    <property type="entry name" value="N-terminal nucleophile aminohydrolases (Ntn hydrolases)"/>
    <property type="match status" value="1"/>
</dbReference>
<proteinExistence type="predicted"/>
<organism evidence="1 2">
    <name type="scientific">Bacillus cereus (strain G9842)</name>
    <dbReference type="NCBI Taxonomy" id="405531"/>
    <lineage>
        <taxon>Bacteria</taxon>
        <taxon>Bacillati</taxon>
        <taxon>Bacillota</taxon>
        <taxon>Bacilli</taxon>
        <taxon>Bacillales</taxon>
        <taxon>Bacillaceae</taxon>
        <taxon>Bacillus</taxon>
        <taxon>Bacillus cereus group</taxon>
    </lineage>
</organism>
<dbReference type="KEGG" id="bcg:BCG9842_B2377"/>
<dbReference type="Gene3D" id="3.60.20.10">
    <property type="entry name" value="Glutamine Phosphoribosylpyrophosphate, subunit 1, domain 1"/>
    <property type="match status" value="1"/>
</dbReference>
<protein>
    <submittedName>
        <fullName evidence="1">Uncharacterized protein</fullName>
    </submittedName>
</protein>
<dbReference type="Proteomes" id="UP000006744">
    <property type="component" value="Chromosome"/>
</dbReference>